<feature type="repeat" description="ANK" evidence="2">
    <location>
        <begin position="783"/>
        <end position="809"/>
    </location>
</feature>
<dbReference type="OrthoDB" id="1577640at2759"/>
<dbReference type="SUPFAM" id="SSF48403">
    <property type="entry name" value="Ankyrin repeat"/>
    <property type="match status" value="1"/>
</dbReference>
<keyword evidence="6" id="KW-1185">Reference proteome</keyword>
<sequence>MADPLSIAAGIAGLLSLGLQTTDTLVKFYTSYRGRDDHIARTTQRLEALQGAFQALRTALQQRKFQPGEKTLIRQIESSLQSCAELIQELEQECANLTGISCDSFKQTVKVAGRRVAYPFRESTLKKLEEDAGETRDHLLLALDILQLRDHKTTQDELTEIKSLVELMRTTQISSAIQDWFKAPDALINHNAASAKWHPGTGMWFVKGPVFHNWINQANSFLWLCGFAGCGKSVICSTAIQHAFRQRRDAHIGVAFFYFTFNDESKQDESAMLRALLWQLASQLPDGHSRLQRLHDSYKTGPPPAVVLSEQLRECIQRFHQVYILIDALDESPRGNRRDDVLKSITTVRGWSMPGLHLLVTSRDELEIHESLGAASDEKVAMKNDSIDQDIANFISETLSSDYKLRTKWQAHRDRIQEALAKRAQGVFRWVECQFEALKRCPRSEHRLEQCLQSLPRTLDETYERMLLSIDEGSYEEARRILTLLCFSSRPLKVSEVLHGIAVDLGEQACLDRARLLQGVDDLLDICPGLIDSGRELKENFDSTTDFATDSTRPEVTVRIAHFSVQEYLESDRIRQQKAKFFAMSSINAHQEIATICCTYLLEPQISNGLLTPAKLAEFPLAHFAAQFWYHHYQFGKEKPAQLSTLITKIFKQQHNCFATWVKLYDPVDKPWDLRVNFGRSSNTIAPALYYASFLGLDWIIHEILFAGNAAGRRVEDMVNAQGGRYGNALQAASFGGHEQVVKLLLDAGADANAQDGGHEQVVKLLLDAGADANAQEYGGYGNALHAASDRGHEQVVKLLLDAGAVASR</sequence>
<dbReference type="PANTHER" id="PTHR10039:SF16">
    <property type="entry name" value="GPI INOSITOL-DEACYLASE"/>
    <property type="match status" value="1"/>
</dbReference>
<dbReference type="Proteomes" id="UP000799770">
    <property type="component" value="Unassembled WGS sequence"/>
</dbReference>
<dbReference type="InterPro" id="IPR007111">
    <property type="entry name" value="NACHT_NTPase"/>
</dbReference>
<evidence type="ECO:0000256" key="3">
    <source>
        <dbReference type="SAM" id="Coils"/>
    </source>
</evidence>
<dbReference type="PROSITE" id="PS50088">
    <property type="entry name" value="ANK_REPEAT"/>
    <property type="match status" value="2"/>
</dbReference>
<proteinExistence type="predicted"/>
<dbReference type="InterPro" id="IPR036770">
    <property type="entry name" value="Ankyrin_rpt-contain_sf"/>
</dbReference>
<dbReference type="PROSITE" id="PS50297">
    <property type="entry name" value="ANK_REP_REGION"/>
    <property type="match status" value="2"/>
</dbReference>
<evidence type="ECO:0000313" key="5">
    <source>
        <dbReference type="EMBL" id="KAF2105468.1"/>
    </source>
</evidence>
<gene>
    <name evidence="5" type="ORF">BDV96DRAFT_608232</name>
</gene>
<dbReference type="EMBL" id="ML977380">
    <property type="protein sequence ID" value="KAF2105468.1"/>
    <property type="molecule type" value="Genomic_DNA"/>
</dbReference>
<dbReference type="InterPro" id="IPR002110">
    <property type="entry name" value="Ankyrin_rpt"/>
</dbReference>
<protein>
    <recommendedName>
        <fullName evidence="4">NACHT domain-containing protein</fullName>
    </recommendedName>
</protein>
<feature type="coiled-coil region" evidence="3">
    <location>
        <begin position="73"/>
        <end position="100"/>
    </location>
</feature>
<feature type="repeat" description="ANK" evidence="2">
    <location>
        <begin position="725"/>
        <end position="757"/>
    </location>
</feature>
<evidence type="ECO:0000259" key="4">
    <source>
        <dbReference type="PROSITE" id="PS50837"/>
    </source>
</evidence>
<name>A0A6A5YH41_9PLEO</name>
<accession>A0A6A5YH41</accession>
<dbReference type="Gene3D" id="1.25.40.20">
    <property type="entry name" value="Ankyrin repeat-containing domain"/>
    <property type="match status" value="2"/>
</dbReference>
<dbReference type="Pfam" id="PF13637">
    <property type="entry name" value="Ank_4"/>
    <property type="match status" value="1"/>
</dbReference>
<organism evidence="5 6">
    <name type="scientific">Lophiotrema nucula</name>
    <dbReference type="NCBI Taxonomy" id="690887"/>
    <lineage>
        <taxon>Eukaryota</taxon>
        <taxon>Fungi</taxon>
        <taxon>Dikarya</taxon>
        <taxon>Ascomycota</taxon>
        <taxon>Pezizomycotina</taxon>
        <taxon>Dothideomycetes</taxon>
        <taxon>Pleosporomycetidae</taxon>
        <taxon>Pleosporales</taxon>
        <taxon>Lophiotremataceae</taxon>
        <taxon>Lophiotrema</taxon>
    </lineage>
</organism>
<dbReference type="Gene3D" id="3.40.50.300">
    <property type="entry name" value="P-loop containing nucleotide triphosphate hydrolases"/>
    <property type="match status" value="1"/>
</dbReference>
<dbReference type="InterPro" id="IPR056884">
    <property type="entry name" value="NPHP3-like_N"/>
</dbReference>
<evidence type="ECO:0000256" key="1">
    <source>
        <dbReference type="ARBA" id="ARBA00022737"/>
    </source>
</evidence>
<dbReference type="PROSITE" id="PS50837">
    <property type="entry name" value="NACHT"/>
    <property type="match status" value="1"/>
</dbReference>
<dbReference type="Pfam" id="PF17111">
    <property type="entry name" value="PigL_N"/>
    <property type="match status" value="1"/>
</dbReference>
<evidence type="ECO:0000313" key="6">
    <source>
        <dbReference type="Proteomes" id="UP000799770"/>
    </source>
</evidence>
<dbReference type="PANTHER" id="PTHR10039">
    <property type="entry name" value="AMELOGENIN"/>
    <property type="match status" value="1"/>
</dbReference>
<reference evidence="5" key="1">
    <citation type="journal article" date="2020" name="Stud. Mycol.">
        <title>101 Dothideomycetes genomes: a test case for predicting lifestyles and emergence of pathogens.</title>
        <authorList>
            <person name="Haridas S."/>
            <person name="Albert R."/>
            <person name="Binder M."/>
            <person name="Bloem J."/>
            <person name="Labutti K."/>
            <person name="Salamov A."/>
            <person name="Andreopoulos B."/>
            <person name="Baker S."/>
            <person name="Barry K."/>
            <person name="Bills G."/>
            <person name="Bluhm B."/>
            <person name="Cannon C."/>
            <person name="Castanera R."/>
            <person name="Culley D."/>
            <person name="Daum C."/>
            <person name="Ezra D."/>
            <person name="Gonzalez J."/>
            <person name="Henrissat B."/>
            <person name="Kuo A."/>
            <person name="Liang C."/>
            <person name="Lipzen A."/>
            <person name="Lutzoni F."/>
            <person name="Magnuson J."/>
            <person name="Mondo S."/>
            <person name="Nolan M."/>
            <person name="Ohm R."/>
            <person name="Pangilinan J."/>
            <person name="Park H.-J."/>
            <person name="Ramirez L."/>
            <person name="Alfaro M."/>
            <person name="Sun H."/>
            <person name="Tritt A."/>
            <person name="Yoshinaga Y."/>
            <person name="Zwiers L.-H."/>
            <person name="Turgeon B."/>
            <person name="Goodwin S."/>
            <person name="Spatafora J."/>
            <person name="Crous P."/>
            <person name="Grigoriev I."/>
        </authorList>
    </citation>
    <scope>NUCLEOTIDE SEQUENCE</scope>
    <source>
        <strain evidence="5">CBS 627.86</strain>
    </source>
</reference>
<dbReference type="AlphaFoldDB" id="A0A6A5YH41"/>
<evidence type="ECO:0000256" key="2">
    <source>
        <dbReference type="PROSITE-ProRule" id="PRU00023"/>
    </source>
</evidence>
<dbReference type="Pfam" id="PF24883">
    <property type="entry name" value="NPHP3_N"/>
    <property type="match status" value="1"/>
</dbReference>
<dbReference type="InterPro" id="IPR027417">
    <property type="entry name" value="P-loop_NTPase"/>
</dbReference>
<dbReference type="InterPro" id="IPR054471">
    <property type="entry name" value="GPIID_WHD"/>
</dbReference>
<dbReference type="InterPro" id="IPR031348">
    <property type="entry name" value="PigL_N"/>
</dbReference>
<keyword evidence="3" id="KW-0175">Coiled coil</keyword>
<keyword evidence="2" id="KW-0040">ANK repeat</keyword>
<dbReference type="Pfam" id="PF22939">
    <property type="entry name" value="WHD_GPIID"/>
    <property type="match status" value="1"/>
</dbReference>
<feature type="domain" description="NACHT" evidence="4">
    <location>
        <begin position="220"/>
        <end position="363"/>
    </location>
</feature>
<dbReference type="SMART" id="SM00248">
    <property type="entry name" value="ANK"/>
    <property type="match status" value="2"/>
</dbReference>
<dbReference type="SUPFAM" id="SSF52540">
    <property type="entry name" value="P-loop containing nucleoside triphosphate hydrolases"/>
    <property type="match status" value="1"/>
</dbReference>
<dbReference type="Pfam" id="PF00023">
    <property type="entry name" value="Ank"/>
    <property type="match status" value="1"/>
</dbReference>
<keyword evidence="1" id="KW-0677">Repeat</keyword>